<evidence type="ECO:0000313" key="1">
    <source>
        <dbReference type="EMBL" id="KAA8708163.1"/>
    </source>
</evidence>
<reference evidence="2 3" key="1">
    <citation type="submission" date="2018-06" db="EMBL/GenBank/DDBJ databases">
        <authorList>
            <consortium name="Pathogen Informatics"/>
            <person name="Doyle S."/>
        </authorList>
    </citation>
    <scope>NUCLEOTIDE SEQUENCE [LARGE SCALE GENOMIC DNA]</scope>
    <source>
        <strain evidence="2 3">NCTC12410</strain>
    </source>
</reference>
<evidence type="ECO:0000313" key="4">
    <source>
        <dbReference type="Proteomes" id="UP000323707"/>
    </source>
</evidence>
<proteinExistence type="predicted"/>
<gene>
    <name evidence="1" type="ORF">F4V45_06910</name>
    <name evidence="2" type="ORF">NCTC12410_02014</name>
</gene>
<name>A0A377JN93_9HELI</name>
<sequence>MKQKAKRVHISLATKDYEILCKKAELMGQKKSRVLRQLLHLEEAHNILELLHRTSSFNTQMLLEISRVAGNINQIAYHLNAGFNVNEEHFERQAQETKRIFAEFHALAKQNQKLLARIFNA</sequence>
<dbReference type="RefSeq" id="WP_115012446.1">
    <property type="nucleotide sequence ID" value="NZ_UGHV01000004.1"/>
</dbReference>
<evidence type="ECO:0000313" key="3">
    <source>
        <dbReference type="Proteomes" id="UP000254841"/>
    </source>
</evidence>
<accession>A0A377JN93</accession>
<dbReference type="OrthoDB" id="5362788at2"/>
<dbReference type="Proteomes" id="UP000323707">
    <property type="component" value="Unassembled WGS sequence"/>
</dbReference>
<dbReference type="EMBL" id="UGHV01000004">
    <property type="protein sequence ID" value="STP06475.1"/>
    <property type="molecule type" value="Genomic_DNA"/>
</dbReference>
<organism evidence="2 3">
    <name type="scientific">Helicobacter canis</name>
    <dbReference type="NCBI Taxonomy" id="29419"/>
    <lineage>
        <taxon>Bacteria</taxon>
        <taxon>Pseudomonadati</taxon>
        <taxon>Campylobacterota</taxon>
        <taxon>Epsilonproteobacteria</taxon>
        <taxon>Campylobacterales</taxon>
        <taxon>Helicobacteraceae</taxon>
        <taxon>Helicobacter</taxon>
    </lineage>
</organism>
<reference evidence="1 4" key="2">
    <citation type="submission" date="2019-09" db="EMBL/GenBank/DDBJ databases">
        <title>Draft genome sequence of various Type strains from the CCUG.</title>
        <authorList>
            <person name="Pineiro-Iglesias B."/>
            <person name="Tunovic T."/>
            <person name="Unosson C."/>
            <person name="Inganas E."/>
            <person name="Ohlen M."/>
            <person name="Cardew S."/>
            <person name="Jensie-Markopoulos S."/>
            <person name="Salva-Serra F."/>
            <person name="Jaen-Luchoro D."/>
            <person name="Karlsson R."/>
            <person name="Svensson-Stadler L."/>
            <person name="Chun J."/>
            <person name="Moore E."/>
        </authorList>
    </citation>
    <scope>NUCLEOTIDE SEQUENCE [LARGE SCALE GENOMIC DNA]</scope>
    <source>
        <strain evidence="1 4">CCUG 32756T</strain>
    </source>
</reference>
<protein>
    <submittedName>
        <fullName evidence="2">Uncharacterized protein</fullName>
    </submittedName>
</protein>
<evidence type="ECO:0000313" key="2">
    <source>
        <dbReference type="EMBL" id="STP06475.1"/>
    </source>
</evidence>
<dbReference type="EMBL" id="VXKE01000020">
    <property type="protein sequence ID" value="KAA8708163.1"/>
    <property type="molecule type" value="Genomic_DNA"/>
</dbReference>
<dbReference type="AlphaFoldDB" id="A0A377JN93"/>
<dbReference type="Proteomes" id="UP000254841">
    <property type="component" value="Unassembled WGS sequence"/>
</dbReference>